<dbReference type="Proteomes" id="UP000256486">
    <property type="component" value="Unassembled WGS sequence"/>
</dbReference>
<evidence type="ECO:0000313" key="3">
    <source>
        <dbReference type="Proteomes" id="UP000256486"/>
    </source>
</evidence>
<protein>
    <submittedName>
        <fullName evidence="2">Uncharacterized protein</fullName>
    </submittedName>
</protein>
<dbReference type="EMBL" id="NBWZ01000001">
    <property type="protein sequence ID" value="RFA09007.1"/>
    <property type="molecule type" value="Genomic_DNA"/>
</dbReference>
<comment type="caution">
    <text evidence="2">The sequence shown here is derived from an EMBL/GenBank/DDBJ whole genome shotgun (WGS) entry which is preliminary data.</text>
</comment>
<evidence type="ECO:0000313" key="2">
    <source>
        <dbReference type="EMBL" id="RFA09007.1"/>
    </source>
</evidence>
<feature type="compositionally biased region" description="Basic and acidic residues" evidence="1">
    <location>
        <begin position="50"/>
        <end position="67"/>
    </location>
</feature>
<feature type="region of interest" description="Disordered" evidence="1">
    <location>
        <begin position="40"/>
        <end position="105"/>
    </location>
</feature>
<evidence type="ECO:0000256" key="1">
    <source>
        <dbReference type="SAM" id="MobiDB-lite"/>
    </source>
</evidence>
<gene>
    <name evidence="2" type="ORF">B7R54_07060</name>
</gene>
<reference evidence="2 3" key="1">
    <citation type="submission" date="2017-04" db="EMBL/GenBank/DDBJ databases">
        <title>Comparative genome analysis of Subtercola boreus.</title>
        <authorList>
            <person name="Cho Y.-J."/>
            <person name="Cho A."/>
            <person name="Kim O.-S."/>
            <person name="Lee J.-I."/>
        </authorList>
    </citation>
    <scope>NUCLEOTIDE SEQUENCE [LARGE SCALE GENOMIC DNA]</scope>
    <source>
        <strain evidence="2 3">K300</strain>
    </source>
</reference>
<name>A0A3E0VJH3_9MICO</name>
<accession>A0A3E0VJH3</accession>
<keyword evidence="3" id="KW-1185">Reference proteome</keyword>
<proteinExistence type="predicted"/>
<feature type="compositionally biased region" description="Basic and acidic residues" evidence="1">
    <location>
        <begin position="94"/>
        <end position="105"/>
    </location>
</feature>
<dbReference type="AlphaFoldDB" id="A0A3E0VJH3"/>
<sequence length="195" mass="21046">MAQADVTLSEIRRRLIGADDAERAGDDLLARRLRDEALLLTSAAQSPEPGPERDAAEHDATERDEPRAPAGNGSTSALQSVVDRGHRLAKRPALRRDDVRKLSGSRDEGKRVMGLAIIQKRPELGSIETLVEAVSGSRSTFEVHQGLVAARAAVDARTLDDDELAALREAIRVPLAAGRICGDESIHLARQLLEP</sequence>
<organism evidence="2 3">
    <name type="scientific">Subtercola boreus</name>
    <dbReference type="NCBI Taxonomy" id="120213"/>
    <lineage>
        <taxon>Bacteria</taxon>
        <taxon>Bacillati</taxon>
        <taxon>Actinomycetota</taxon>
        <taxon>Actinomycetes</taxon>
        <taxon>Micrococcales</taxon>
        <taxon>Microbacteriaceae</taxon>
        <taxon>Subtercola</taxon>
    </lineage>
</organism>